<keyword evidence="8" id="KW-0418">Kinase</keyword>
<evidence type="ECO:0000313" key="16">
    <source>
        <dbReference type="Proteomes" id="UP000239250"/>
    </source>
</evidence>
<feature type="transmembrane region" description="Helical" evidence="12">
    <location>
        <begin position="251"/>
        <end position="273"/>
    </location>
</feature>
<dbReference type="PANTHER" id="PTHR30175:SF1">
    <property type="entry name" value="PTS SYSTEM ARBUTIN-, CELLOBIOSE-, AND SALICIN-SPECIFIC EIIBC COMPONENT-RELATED"/>
    <property type="match status" value="1"/>
</dbReference>
<evidence type="ECO:0000256" key="6">
    <source>
        <dbReference type="ARBA" id="ARBA00022683"/>
    </source>
</evidence>
<keyword evidence="7 12" id="KW-0812">Transmembrane</keyword>
<dbReference type="PROSITE" id="PS01035">
    <property type="entry name" value="PTS_EIIB_TYPE_1_CYS"/>
    <property type="match status" value="1"/>
</dbReference>
<evidence type="ECO:0000256" key="2">
    <source>
        <dbReference type="ARBA" id="ARBA00022448"/>
    </source>
</evidence>
<keyword evidence="10 12" id="KW-0472">Membrane</keyword>
<dbReference type="Gene3D" id="3.30.1360.60">
    <property type="entry name" value="Glucose permease domain IIB"/>
    <property type="match status" value="1"/>
</dbReference>
<feature type="transmembrane region" description="Helical" evidence="12">
    <location>
        <begin position="149"/>
        <end position="171"/>
    </location>
</feature>
<dbReference type="FunFam" id="3.30.1360.60:FF:000001">
    <property type="entry name" value="PTS system glucose-specific IIBC component PtsG"/>
    <property type="match status" value="1"/>
</dbReference>
<dbReference type="InterPro" id="IPR018113">
    <property type="entry name" value="PTrfase_EIIB_Cys"/>
</dbReference>
<keyword evidence="3" id="KW-1003">Cell membrane</keyword>
<evidence type="ECO:0000256" key="10">
    <source>
        <dbReference type="ARBA" id="ARBA00023136"/>
    </source>
</evidence>
<feature type="transmembrane region" description="Helical" evidence="12">
    <location>
        <begin position="178"/>
        <end position="198"/>
    </location>
</feature>
<dbReference type="GO" id="GO:0015771">
    <property type="term" value="P:trehalose transport"/>
    <property type="evidence" value="ECO:0007669"/>
    <property type="project" value="TreeGrafter"/>
</dbReference>
<feature type="domain" description="PTS EIIB type-1" evidence="13">
    <location>
        <begin position="5"/>
        <end position="87"/>
    </location>
</feature>
<dbReference type="Pfam" id="PF00367">
    <property type="entry name" value="PTS_EIIB"/>
    <property type="match status" value="1"/>
</dbReference>
<dbReference type="EMBL" id="CP027019">
    <property type="protein sequence ID" value="AVP49375.1"/>
    <property type="molecule type" value="Genomic_DNA"/>
</dbReference>
<protein>
    <recommendedName>
        <fullName evidence="17">PTS beta-glucoside transporter subunit EIIBCA</fullName>
    </recommendedName>
</protein>
<evidence type="ECO:0000313" key="15">
    <source>
        <dbReference type="EMBL" id="AVP49375.1"/>
    </source>
</evidence>
<dbReference type="InterPro" id="IPR001996">
    <property type="entry name" value="PTS_IIB_1"/>
</dbReference>
<evidence type="ECO:0000256" key="3">
    <source>
        <dbReference type="ARBA" id="ARBA00022475"/>
    </source>
</evidence>
<feature type="transmembrane region" description="Helical" evidence="12">
    <location>
        <begin position="293"/>
        <end position="316"/>
    </location>
</feature>
<feature type="transmembrane region" description="Helical" evidence="12">
    <location>
        <begin position="328"/>
        <end position="351"/>
    </location>
</feature>
<reference evidence="16" key="1">
    <citation type="submission" date="2018-02" db="EMBL/GenBank/DDBJ databases">
        <title>Firefly genomes illuminate parallel origins of bioluminescence in beetles.</title>
        <authorList>
            <person name="Fallon T.R."/>
            <person name="Lower S.E.S."/>
            <person name="Behringer M."/>
            <person name="Weng J.-K."/>
        </authorList>
    </citation>
    <scope>NUCLEOTIDE SEQUENCE [LARGE SCALE GENOMIC DNA]</scope>
</reference>
<dbReference type="GO" id="GO:0008982">
    <property type="term" value="F:protein-N(PI)-phosphohistidine-sugar phosphotransferase activity"/>
    <property type="evidence" value="ECO:0007669"/>
    <property type="project" value="InterPro"/>
</dbReference>
<accession>A0A2S0NK42</accession>
<keyword evidence="9 12" id="KW-1133">Transmembrane helix</keyword>
<dbReference type="GO" id="GO:0005886">
    <property type="term" value="C:plasma membrane"/>
    <property type="evidence" value="ECO:0007669"/>
    <property type="project" value="UniProtKB-SubCell"/>
</dbReference>
<feature type="transmembrane region" description="Helical" evidence="12">
    <location>
        <begin position="433"/>
        <end position="454"/>
    </location>
</feature>
<dbReference type="GO" id="GO:0090589">
    <property type="term" value="F:protein-phosphocysteine-trehalose phosphotransferase system transporter activity"/>
    <property type="evidence" value="ECO:0007669"/>
    <property type="project" value="TreeGrafter"/>
</dbReference>
<dbReference type="Pfam" id="PF00358">
    <property type="entry name" value="PTS_EIIA_1"/>
    <property type="match status" value="1"/>
</dbReference>
<evidence type="ECO:0000256" key="5">
    <source>
        <dbReference type="ARBA" id="ARBA00022679"/>
    </source>
</evidence>
<keyword evidence="5" id="KW-0808">Transferase</keyword>
<dbReference type="InterPro" id="IPR036878">
    <property type="entry name" value="Glu_permease_IIB"/>
</dbReference>
<evidence type="ECO:0000256" key="7">
    <source>
        <dbReference type="ARBA" id="ARBA00022692"/>
    </source>
</evidence>
<comment type="subcellular location">
    <subcellularLocation>
        <location evidence="1">Cell membrane</location>
        <topology evidence="1">Multi-pass membrane protein</topology>
    </subcellularLocation>
</comment>
<evidence type="ECO:0000259" key="13">
    <source>
        <dbReference type="PROSITE" id="PS51098"/>
    </source>
</evidence>
<keyword evidence="2" id="KW-0813">Transport</keyword>
<dbReference type="AlphaFoldDB" id="A0A2S0NK42"/>
<dbReference type="PROSITE" id="PS51103">
    <property type="entry name" value="PTS_EIIC_TYPE_1"/>
    <property type="match status" value="1"/>
</dbReference>
<dbReference type="Pfam" id="PF02378">
    <property type="entry name" value="PTS_EIIC"/>
    <property type="match status" value="1"/>
</dbReference>
<dbReference type="Gene3D" id="2.70.70.10">
    <property type="entry name" value="Glucose Permease (Domain IIA)"/>
    <property type="match status" value="1"/>
</dbReference>
<feature type="transmembrane region" description="Helical" evidence="12">
    <location>
        <begin position="389"/>
        <end position="413"/>
    </location>
</feature>
<dbReference type="PANTHER" id="PTHR30175">
    <property type="entry name" value="PHOSPHOTRANSFERASE SYSTEM TRANSPORT PROTEIN"/>
    <property type="match status" value="1"/>
</dbReference>
<name>A0A2S0NK42_9MOLU</name>
<dbReference type="GO" id="GO:0016301">
    <property type="term" value="F:kinase activity"/>
    <property type="evidence" value="ECO:0007669"/>
    <property type="project" value="UniProtKB-KW"/>
</dbReference>
<dbReference type="GO" id="GO:0009401">
    <property type="term" value="P:phosphoenolpyruvate-dependent sugar phosphotransferase system"/>
    <property type="evidence" value="ECO:0007669"/>
    <property type="project" value="UniProtKB-KW"/>
</dbReference>
<dbReference type="RefSeq" id="WP_303662695.1">
    <property type="nucleotide sequence ID" value="NZ_CP027019.1"/>
</dbReference>
<gene>
    <name evidence="15" type="ORF">C5T88_02135</name>
</gene>
<feature type="transmembrane region" description="Helical" evidence="12">
    <location>
        <begin position="210"/>
        <end position="231"/>
    </location>
</feature>
<evidence type="ECO:0000259" key="14">
    <source>
        <dbReference type="PROSITE" id="PS51103"/>
    </source>
</evidence>
<evidence type="ECO:0000256" key="9">
    <source>
        <dbReference type="ARBA" id="ARBA00022989"/>
    </source>
</evidence>
<evidence type="ECO:0000256" key="8">
    <source>
        <dbReference type="ARBA" id="ARBA00022777"/>
    </source>
</evidence>
<feature type="transmembrane region" description="Helical" evidence="12">
    <location>
        <begin position="363"/>
        <end position="382"/>
    </location>
</feature>
<proteinExistence type="predicted"/>
<dbReference type="InterPro" id="IPR013013">
    <property type="entry name" value="PTS_EIIC_1"/>
</dbReference>
<keyword evidence="4" id="KW-0762">Sugar transport</keyword>
<dbReference type="CDD" id="cd00212">
    <property type="entry name" value="PTS_IIB_glc"/>
    <property type="match status" value="1"/>
</dbReference>
<feature type="active site" description="Phosphocysteine intermediate; for EIIB activity" evidence="11">
    <location>
        <position position="27"/>
    </location>
</feature>
<evidence type="ECO:0008006" key="17">
    <source>
        <dbReference type="Google" id="ProtNLM"/>
    </source>
</evidence>
<keyword evidence="6" id="KW-0598">Phosphotransferase system</keyword>
<dbReference type="InterPro" id="IPR001127">
    <property type="entry name" value="PTS_EIIA_1_perm"/>
</dbReference>
<dbReference type="InterPro" id="IPR003352">
    <property type="entry name" value="PTS_EIIC"/>
</dbReference>
<evidence type="ECO:0000256" key="12">
    <source>
        <dbReference type="SAM" id="Phobius"/>
    </source>
</evidence>
<evidence type="ECO:0000256" key="11">
    <source>
        <dbReference type="PROSITE-ProRule" id="PRU00421"/>
    </source>
</evidence>
<sequence length="653" mass="71593">MTKYSKMVEEIIKLVGGKDNISKSFHCMTRLRLNLKDESKVNNEEILKIPGILGAKKQSGQFQIIIGKNVNEVFLELNDQLGVIKNDTFEIKNGKRNGKKIKFSFSSIVDVISSLFGPIIGVIAGAGLFKGVLTLLTTYAINSKSDEAIVLGLIGDAAINMLPILLAYTAAKKFDVSIPLAVAVCGALIAPAMVTRIAPPTGDPNYLHLWGIPIPVLSYAGAIFPTLFAVYTLKWLTIGLDKILPKVIKMILLPLISLILLIPLTLTAFGPLGNYIGIGLAWLVQKIFSWQPWIASMILGLTRPIVVMFGMHYALFPIALINLEKLGYDYTSIASVVSTMAQAGAILGVFLQVKNSNTKQVTGGAAVSAVIGITEPALYGGILKYKQALFATMISGGVGAAIVSLFGAKSYAFAMPSPLSIPTYFHSDNMTGFIALIVMMFGTYGMALGLTFLFRINENAEDRKKYYVGIKWWNLKVKFMVWISLNKKDNANRKDFKNRLAHGVLLNSISKGSLISLTDFEGDSAYQGYAIKIKNNEIVSPLSGKIKDIKNDGETIIISNEDIKIAINLGEKNSFDSIKQYINLKINKGQEVLEKQTIMEIDIEQAKKDKVKIFASLHIINSGKNNEVLIKKDYGFITTQKQNITILKTKETL</sequence>
<feature type="domain" description="PTS EIIC type-1" evidence="14">
    <location>
        <begin position="110"/>
        <end position="468"/>
    </location>
</feature>
<evidence type="ECO:0000256" key="4">
    <source>
        <dbReference type="ARBA" id="ARBA00022597"/>
    </source>
</evidence>
<organism evidence="15 16">
    <name type="scientific">Williamsoniiplasma luminosum</name>
    <dbReference type="NCBI Taxonomy" id="214888"/>
    <lineage>
        <taxon>Bacteria</taxon>
        <taxon>Bacillati</taxon>
        <taxon>Mycoplasmatota</taxon>
        <taxon>Mollicutes</taxon>
        <taxon>Entomoplasmatales</taxon>
        <taxon>Williamsoniiplasma</taxon>
    </lineage>
</organism>
<dbReference type="Proteomes" id="UP000239250">
    <property type="component" value="Chromosome"/>
</dbReference>
<dbReference type="SUPFAM" id="SSF55604">
    <property type="entry name" value="Glucose permease domain IIB"/>
    <property type="match status" value="1"/>
</dbReference>
<dbReference type="PROSITE" id="PS51098">
    <property type="entry name" value="PTS_EIIB_TYPE_1"/>
    <property type="match status" value="1"/>
</dbReference>
<feature type="transmembrane region" description="Helical" evidence="12">
    <location>
        <begin position="105"/>
        <end position="129"/>
    </location>
</feature>
<dbReference type="InterPro" id="IPR011055">
    <property type="entry name" value="Dup_hybrid_motif"/>
</dbReference>
<dbReference type="SUPFAM" id="SSF51261">
    <property type="entry name" value="Duplicated hybrid motif"/>
    <property type="match status" value="1"/>
</dbReference>
<dbReference type="InterPro" id="IPR050558">
    <property type="entry name" value="PTS_Sugar-Specific_Components"/>
</dbReference>
<evidence type="ECO:0000256" key="1">
    <source>
        <dbReference type="ARBA" id="ARBA00004651"/>
    </source>
</evidence>